<reference evidence="1" key="1">
    <citation type="submission" date="2019-01" db="EMBL/GenBank/DDBJ databases">
        <title>Coherence of Microcystis species and biogeography revealed through population genomics.</title>
        <authorList>
            <person name="Perez-Carrascal O.M."/>
            <person name="Terrat Y."/>
            <person name="Giani A."/>
            <person name="Fortin N."/>
            <person name="Tromas N."/>
            <person name="Shapiro B.J."/>
        </authorList>
    </citation>
    <scope>NUCLEOTIDE SEQUENCE</scope>
    <source>
        <strain evidence="1">M_QC_C_20170808_M9Col</strain>
    </source>
</reference>
<reference evidence="2" key="2">
    <citation type="journal article" date="2024" name="Angew. Chem. Int. Ed.">
        <title>De Novo Discovery of Pseudo-Natural Prenylated Macrocyclic Peptide Ligands.</title>
        <authorList>
            <person name="Inoue S."/>
            <person name="Thanh Nguyen D."/>
            <person name="Hamada K."/>
            <person name="Okuma R."/>
            <person name="Okada C."/>
            <person name="Okada M."/>
            <person name="Abe I."/>
            <person name="Sengoku T."/>
            <person name="Goto Y."/>
            <person name="Suga H."/>
        </authorList>
    </citation>
    <scope>X-RAY CRYSTALLOGRAPHY (1.94 ANGSTROMS) OF 1-290 IN COMPLEX WITH MG(2+)</scope>
</reference>
<organism evidence="1">
    <name type="scientific">Microcystis sp. M_QC_C_20170808_M9Col</name>
    <dbReference type="NCBI Taxonomy" id="2486217"/>
    <lineage>
        <taxon>Bacteria</taxon>
        <taxon>Bacillati</taxon>
        <taxon>Cyanobacteriota</taxon>
        <taxon>Cyanophyceae</taxon>
        <taxon>Oscillatoriophycideae</taxon>
        <taxon>Chroococcales</taxon>
        <taxon>Microcystaceae</taxon>
        <taxon>Microcystis</taxon>
    </lineage>
</organism>
<protein>
    <submittedName>
        <fullName evidence="1">LynF/TruF/PatF family peptide O-prenyltransferase</fullName>
    </submittedName>
</protein>
<accession>A0ACD6BAL7</accession>
<evidence type="ECO:0007829" key="2">
    <source>
        <dbReference type="PDB" id="8YE0"/>
    </source>
</evidence>
<keyword evidence="2" id="KW-0002">3D-structure</keyword>
<sequence length="290" mass="33988">MINYANAQLHKSKNLMYMKAHENIFEIEALYPLELFERFMQSQTDCSIDCACKIDGDELYPARFSLALYNNQYAEKQIRETIDFFHQVEGRTEVKLNYQQLQHFLGADFDFSKVIRNLVGVDARRELADSRVKLYIWMNDYPEKMATAMAWCDDKKELSTLIVNQEFLVGFDFYFDGRTAIELYISLSSEEFQQTQVWERLAKVVCAPALRLVNDCQAIQIGVSRANDSKIMYYHTLNPNSFIDNLGNEMASRVHAYYRHQPVRSLVVCIPEQELTARSIQRLNMYYCMN</sequence>
<dbReference type="PDB" id="8YE0">
    <property type="method" value="X-ray"/>
    <property type="resolution" value="1.94 A"/>
    <property type="chains" value="A/B/C/D=1-290"/>
</dbReference>
<evidence type="ECO:0000313" key="1">
    <source>
        <dbReference type="EMBL" id="TRT67548.1"/>
    </source>
</evidence>
<comment type="caution">
    <text evidence="1">The sequence shown here is derived from an EMBL/GenBank/DDBJ whole genome shotgun (WGS) entry which is preliminary data.</text>
</comment>
<gene>
    <name evidence="1" type="ORF">EWV68_12770</name>
</gene>
<dbReference type="EMBL" id="SFBZ01000204">
    <property type="protein sequence ID" value="TRT67548.1"/>
    <property type="molecule type" value="Genomic_DNA"/>
</dbReference>
<proteinExistence type="evidence at protein level"/>
<accession>A0A551Z2V8</accession>
<feature type="binding site" evidence="2">
    <location>
        <position position="182"/>
    </location>
    <ligand>
        <name>Mg(2+)</name>
        <dbReference type="ChEBI" id="CHEBI:18420"/>
    </ligand>
</feature>
<name>A0ACD6BAL7_9CHRO</name>
<keyword evidence="2" id="KW-0479">Metal-binding</keyword>